<reference evidence="2 3" key="1">
    <citation type="submission" date="2019-11" db="EMBL/GenBank/DDBJ databases">
        <title>Whole-genome sequence of Rhodoplanes serenus DSM 18633, type strain.</title>
        <authorList>
            <person name="Kyndt J.A."/>
            <person name="Meyer T.E."/>
        </authorList>
    </citation>
    <scope>NUCLEOTIDE SEQUENCE [LARGE SCALE GENOMIC DNA]</scope>
    <source>
        <strain evidence="2 3">DSM 18633</strain>
    </source>
</reference>
<comment type="caution">
    <text evidence="2">The sequence shown here is derived from an EMBL/GenBank/DDBJ whole genome shotgun (WGS) entry which is preliminary data.</text>
</comment>
<organism evidence="2 3">
    <name type="scientific">Rhodoplanes serenus</name>
    <dbReference type="NCBI Taxonomy" id="200615"/>
    <lineage>
        <taxon>Bacteria</taxon>
        <taxon>Pseudomonadati</taxon>
        <taxon>Pseudomonadota</taxon>
        <taxon>Alphaproteobacteria</taxon>
        <taxon>Hyphomicrobiales</taxon>
        <taxon>Nitrobacteraceae</taxon>
        <taxon>Rhodoplanes</taxon>
    </lineage>
</organism>
<evidence type="ECO:0000313" key="3">
    <source>
        <dbReference type="Proteomes" id="UP000438991"/>
    </source>
</evidence>
<dbReference type="Pfam" id="PF10948">
    <property type="entry name" value="DUF2635"/>
    <property type="match status" value="1"/>
</dbReference>
<feature type="region of interest" description="Disordered" evidence="1">
    <location>
        <begin position="43"/>
        <end position="71"/>
    </location>
</feature>
<dbReference type="EMBL" id="WNKV01000024">
    <property type="protein sequence ID" value="MTW19092.1"/>
    <property type="molecule type" value="Genomic_DNA"/>
</dbReference>
<gene>
    <name evidence="2" type="ORF">GJ689_23110</name>
</gene>
<evidence type="ECO:0000313" key="2">
    <source>
        <dbReference type="EMBL" id="MTW19092.1"/>
    </source>
</evidence>
<protein>
    <submittedName>
        <fullName evidence="2">DUF2635 domain-containing protein</fullName>
    </submittedName>
</protein>
<dbReference type="AlphaFoldDB" id="A0A9X4XPS5"/>
<name>A0A9X4XPS5_9BRAD</name>
<sequence>MHAETAYLKPADGRRVPLPDGTPWPAGGARVEIDRYVRRRIADGDLVPAEPPETAGQPVAEAEAAAKPKKR</sequence>
<dbReference type="InterPro" id="IPR024400">
    <property type="entry name" value="DUF2635"/>
</dbReference>
<evidence type="ECO:0000256" key="1">
    <source>
        <dbReference type="SAM" id="MobiDB-lite"/>
    </source>
</evidence>
<accession>A0A9X4XPS5</accession>
<dbReference type="Proteomes" id="UP000438991">
    <property type="component" value="Unassembled WGS sequence"/>
</dbReference>
<proteinExistence type="predicted"/>
<feature type="region of interest" description="Disordered" evidence="1">
    <location>
        <begin position="1"/>
        <end position="28"/>
    </location>
</feature>
<dbReference type="RefSeq" id="WP_155481387.1">
    <property type="nucleotide sequence ID" value="NZ_WNKV01000024.1"/>
</dbReference>